<keyword evidence="3" id="KW-1185">Reference proteome</keyword>
<reference evidence="2" key="3">
    <citation type="submission" date="2025-09" db="UniProtKB">
        <authorList>
            <consortium name="Ensembl"/>
        </authorList>
    </citation>
    <scope>IDENTIFICATION</scope>
</reference>
<dbReference type="AlphaFoldDB" id="A0A0D9RJK7"/>
<dbReference type="Ensembl" id="ENSCSAT00000010707.1">
    <property type="protein sequence ID" value="ENSCSAP00000008796.1"/>
    <property type="gene ID" value="ENSCSAG00000012618.1"/>
</dbReference>
<reference evidence="2 3" key="1">
    <citation type="submission" date="2014-03" db="EMBL/GenBank/DDBJ databases">
        <authorList>
            <person name="Warren W."/>
            <person name="Wilson R.K."/>
        </authorList>
    </citation>
    <scope>NUCLEOTIDE SEQUENCE</scope>
</reference>
<dbReference type="GeneTree" id="ENSGT00390000008200"/>
<evidence type="ECO:0000313" key="2">
    <source>
        <dbReference type="Ensembl" id="ENSCSAP00000008796.1"/>
    </source>
</evidence>
<accession>A0A0D9RJK7</accession>
<dbReference type="OMA" id="LHPLNEG"/>
<name>A0A0D9RJK7_CHLSB</name>
<evidence type="ECO:0000313" key="3">
    <source>
        <dbReference type="Proteomes" id="UP000029965"/>
    </source>
</evidence>
<feature type="region of interest" description="Disordered" evidence="1">
    <location>
        <begin position="125"/>
        <end position="163"/>
    </location>
</feature>
<organism evidence="2 3">
    <name type="scientific">Chlorocebus sabaeus</name>
    <name type="common">Green monkey</name>
    <name type="synonym">Simia sabaea</name>
    <dbReference type="NCBI Taxonomy" id="60711"/>
    <lineage>
        <taxon>Eukaryota</taxon>
        <taxon>Metazoa</taxon>
        <taxon>Chordata</taxon>
        <taxon>Craniata</taxon>
        <taxon>Vertebrata</taxon>
        <taxon>Euteleostomi</taxon>
        <taxon>Mammalia</taxon>
        <taxon>Eutheria</taxon>
        <taxon>Euarchontoglires</taxon>
        <taxon>Primates</taxon>
        <taxon>Haplorrhini</taxon>
        <taxon>Catarrhini</taxon>
        <taxon>Cercopithecidae</taxon>
        <taxon>Cercopithecinae</taxon>
        <taxon>Chlorocebus</taxon>
    </lineage>
</organism>
<evidence type="ECO:0000256" key="1">
    <source>
        <dbReference type="SAM" id="MobiDB-lite"/>
    </source>
</evidence>
<proteinExistence type="predicted"/>
<sequence length="191" mass="20522">VHEPSVSGTKHCSVVYSSNVSTNRLDTTQMAMIRYTLTSTSAASWTSMPANACDETFLAYLLSASDTTTVTVAVSASSLWSFTSTSRRWRVTFASFRVLVLISPMHSPTWNGCCQLTDAALVTTRRRSWSPPRAPSPPRGLHPLNEGPAHSQRRQPTQGASSAHKVVVPALIPAAVTLLPRGGMPASRALT</sequence>
<dbReference type="Proteomes" id="UP000029965">
    <property type="component" value="Chromosome 23"/>
</dbReference>
<dbReference type="Bgee" id="ENSCSAG00000012618">
    <property type="expression patterns" value="Expressed in prefrontal cortex and 3 other cell types or tissues"/>
</dbReference>
<protein>
    <submittedName>
        <fullName evidence="2">Uncharacterized protein</fullName>
    </submittedName>
</protein>
<reference evidence="2" key="2">
    <citation type="submission" date="2025-08" db="UniProtKB">
        <authorList>
            <consortium name="Ensembl"/>
        </authorList>
    </citation>
    <scope>IDENTIFICATION</scope>
</reference>
<dbReference type="EMBL" id="AQIB01044245">
    <property type="status" value="NOT_ANNOTATED_CDS"/>
    <property type="molecule type" value="Genomic_DNA"/>
</dbReference>